<accession>A0A9X2HHX1</accession>
<feature type="non-terminal residue" evidence="4">
    <location>
        <position position="1"/>
    </location>
</feature>
<dbReference type="PROSITE" id="PS50006">
    <property type="entry name" value="FHA_DOMAIN"/>
    <property type="match status" value="1"/>
</dbReference>
<dbReference type="Pfam" id="PF00498">
    <property type="entry name" value="FHA"/>
    <property type="match status" value="1"/>
</dbReference>
<dbReference type="RefSeq" id="WP_254168210.1">
    <property type="nucleotide sequence ID" value="NZ_JANAFB010000041.1"/>
</dbReference>
<comment type="caution">
    <text evidence="4">The sequence shown here is derived from an EMBL/GenBank/DDBJ whole genome shotgun (WGS) entry which is preliminary data.</text>
</comment>
<gene>
    <name evidence="4" type="ORF">NBM05_12945</name>
</gene>
<dbReference type="CDD" id="cd00060">
    <property type="entry name" value="FHA"/>
    <property type="match status" value="1"/>
</dbReference>
<keyword evidence="5" id="KW-1185">Reference proteome</keyword>
<feature type="compositionally biased region" description="Low complexity" evidence="2">
    <location>
        <begin position="58"/>
        <end position="67"/>
    </location>
</feature>
<organism evidence="4 5">
    <name type="scientific">Rothia santali</name>
    <dbReference type="NCBI Taxonomy" id="2949643"/>
    <lineage>
        <taxon>Bacteria</taxon>
        <taxon>Bacillati</taxon>
        <taxon>Actinomycetota</taxon>
        <taxon>Actinomycetes</taxon>
        <taxon>Micrococcales</taxon>
        <taxon>Micrococcaceae</taxon>
        <taxon>Rothia</taxon>
    </lineage>
</organism>
<sequence>ELHPYFQQPDVQEANARHGVLTQAWSPIGGITFYPGFGEGRVPGLGAPTLPPLPPAPSRLTTPRARPGSGARAEPAADLRPVLDINGQRFSLQASSIVLGRSSEADITVEDTGVSRRHLEILNQDGVYLAVDLGSTNGSTVDGTRLNGRRELVDGSVITMGRTKITFRLLAPRSSS</sequence>
<dbReference type="PANTHER" id="PTHR23308">
    <property type="entry name" value="NUCLEAR INHIBITOR OF PROTEIN PHOSPHATASE-1"/>
    <property type="match status" value="1"/>
</dbReference>
<feature type="region of interest" description="Disordered" evidence="2">
    <location>
        <begin position="47"/>
        <end position="75"/>
    </location>
</feature>
<dbReference type="Proteomes" id="UP001139502">
    <property type="component" value="Unassembled WGS sequence"/>
</dbReference>
<feature type="domain" description="FHA" evidence="3">
    <location>
        <begin position="97"/>
        <end position="146"/>
    </location>
</feature>
<evidence type="ECO:0000256" key="1">
    <source>
        <dbReference type="ARBA" id="ARBA00022553"/>
    </source>
</evidence>
<proteinExistence type="predicted"/>
<evidence type="ECO:0000259" key="3">
    <source>
        <dbReference type="PROSITE" id="PS50006"/>
    </source>
</evidence>
<dbReference type="AlphaFoldDB" id="A0A9X2HHX1"/>
<dbReference type="InterPro" id="IPR000253">
    <property type="entry name" value="FHA_dom"/>
</dbReference>
<dbReference type="SUPFAM" id="SSF49879">
    <property type="entry name" value="SMAD/FHA domain"/>
    <property type="match status" value="1"/>
</dbReference>
<evidence type="ECO:0000256" key="2">
    <source>
        <dbReference type="SAM" id="MobiDB-lite"/>
    </source>
</evidence>
<dbReference type="SMART" id="SM00240">
    <property type="entry name" value="FHA"/>
    <property type="match status" value="1"/>
</dbReference>
<evidence type="ECO:0000313" key="4">
    <source>
        <dbReference type="EMBL" id="MCP3426887.1"/>
    </source>
</evidence>
<keyword evidence="1" id="KW-0597">Phosphoprotein</keyword>
<evidence type="ECO:0000313" key="5">
    <source>
        <dbReference type="Proteomes" id="UP001139502"/>
    </source>
</evidence>
<dbReference type="EMBL" id="JANAFB010000041">
    <property type="protein sequence ID" value="MCP3426887.1"/>
    <property type="molecule type" value="Genomic_DNA"/>
</dbReference>
<dbReference type="InterPro" id="IPR050923">
    <property type="entry name" value="Cell_Proc_Reg/RNA_Proc"/>
</dbReference>
<dbReference type="Gene3D" id="2.60.200.20">
    <property type="match status" value="1"/>
</dbReference>
<dbReference type="InterPro" id="IPR008984">
    <property type="entry name" value="SMAD_FHA_dom_sf"/>
</dbReference>
<protein>
    <submittedName>
        <fullName evidence="4">FHA domain-containing protein</fullName>
    </submittedName>
</protein>
<reference evidence="4" key="1">
    <citation type="submission" date="2022-06" db="EMBL/GenBank/DDBJ databases">
        <title>Rothia sp. isolated from sandalwood seedling.</title>
        <authorList>
            <person name="Tuikhar N."/>
            <person name="Kirdat K."/>
            <person name="Thorat V."/>
            <person name="Swetha P."/>
            <person name="Padma S."/>
            <person name="Sundararaj R."/>
            <person name="Yadav A."/>
        </authorList>
    </citation>
    <scope>NUCLEOTIDE SEQUENCE</scope>
    <source>
        <strain evidence="4">AR01</strain>
    </source>
</reference>
<name>A0A9X2HHX1_9MICC</name>